<gene>
    <name evidence="1" type="ORF">MWH18_17720</name>
</gene>
<dbReference type="AlphaFoldDB" id="A0AAE9S887"/>
<organism evidence="1 2">
    <name type="scientific">Acinetobacter pittii</name>
    <name type="common">Acinetobacter genomosp. 3</name>
    <dbReference type="NCBI Taxonomy" id="48296"/>
    <lineage>
        <taxon>Bacteria</taxon>
        <taxon>Pseudomonadati</taxon>
        <taxon>Pseudomonadota</taxon>
        <taxon>Gammaproteobacteria</taxon>
        <taxon>Moraxellales</taxon>
        <taxon>Moraxellaceae</taxon>
        <taxon>Acinetobacter</taxon>
        <taxon>Acinetobacter calcoaceticus/baumannii complex</taxon>
    </lineage>
</organism>
<accession>A0AAE9S887</accession>
<dbReference type="RefSeq" id="WP_252932555.1">
    <property type="nucleotide sequence ID" value="NZ_CP095407.1"/>
</dbReference>
<reference evidence="1" key="1">
    <citation type="submission" date="2022-04" db="EMBL/GenBank/DDBJ databases">
        <title>Emergence of ST220 Acinetobacter pittii strain in bloodstream infection, which co-producing chromosomal NDM-1 and OXA-820 carbapenemases.</title>
        <authorList>
            <person name="Tian C."/>
            <person name="Xing M."/>
            <person name="Fu L."/>
            <person name="Xia D."/>
        </authorList>
    </citation>
    <scope>NUCLEOTIDE SEQUENCE</scope>
    <source>
        <strain evidence="1">TCM</strain>
    </source>
</reference>
<dbReference type="Proteomes" id="UP001055514">
    <property type="component" value="Chromosome"/>
</dbReference>
<dbReference type="EMBL" id="CP095407">
    <property type="protein sequence ID" value="USU94148.1"/>
    <property type="molecule type" value="Genomic_DNA"/>
</dbReference>
<sequence length="76" mass="8338">MSQNNPFGDADSLLEKILGKRDTPSMMRKSLEMDLVSTIQKYQNLGLEISFIGIDVSDGIDARVTLCPDHAVNLAV</sequence>
<protein>
    <submittedName>
        <fullName evidence="1">Uncharacterized protein</fullName>
    </submittedName>
</protein>
<proteinExistence type="predicted"/>
<evidence type="ECO:0000313" key="1">
    <source>
        <dbReference type="EMBL" id="USU94148.1"/>
    </source>
</evidence>
<evidence type="ECO:0000313" key="2">
    <source>
        <dbReference type="Proteomes" id="UP001055514"/>
    </source>
</evidence>
<name>A0AAE9S887_ACIPI</name>